<keyword evidence="12" id="KW-1185">Reference proteome</keyword>
<accession>A0A1I7SMM7</accession>
<dbReference type="Proteomes" id="UP000582659">
    <property type="component" value="Unassembled WGS sequence"/>
</dbReference>
<name>A0A1I7SMM7_BURXY</name>
<keyword evidence="4 9" id="KW-1133">Transmembrane helix</keyword>
<dbReference type="SUPFAM" id="SSF103473">
    <property type="entry name" value="MFS general substrate transporter"/>
    <property type="match status" value="1"/>
</dbReference>
<feature type="transmembrane region" description="Helical" evidence="9">
    <location>
        <begin position="427"/>
        <end position="444"/>
    </location>
</feature>
<evidence type="ECO:0000256" key="3">
    <source>
        <dbReference type="ARBA" id="ARBA00022692"/>
    </source>
</evidence>
<dbReference type="eggNOG" id="KOG3098">
    <property type="taxonomic scope" value="Eukaryota"/>
</dbReference>
<feature type="transmembrane region" description="Helical" evidence="9">
    <location>
        <begin position="402"/>
        <end position="421"/>
    </location>
</feature>
<feature type="transmembrane region" description="Helical" evidence="9">
    <location>
        <begin position="253"/>
        <end position="271"/>
    </location>
</feature>
<dbReference type="EMBL" id="CAJFDI010000006">
    <property type="protein sequence ID" value="CAD5234484.1"/>
    <property type="molecule type" value="Genomic_DNA"/>
</dbReference>
<evidence type="ECO:0000256" key="8">
    <source>
        <dbReference type="ARBA" id="ARBA00041910"/>
    </source>
</evidence>
<evidence type="ECO:0000256" key="1">
    <source>
        <dbReference type="ARBA" id="ARBA00004141"/>
    </source>
</evidence>
<dbReference type="GO" id="GO:0016020">
    <property type="term" value="C:membrane"/>
    <property type="evidence" value="ECO:0007669"/>
    <property type="project" value="UniProtKB-SubCell"/>
</dbReference>
<feature type="transmembrane region" description="Helical" evidence="9">
    <location>
        <begin position="325"/>
        <end position="344"/>
    </location>
</feature>
<reference evidence="10" key="2">
    <citation type="submission" date="2020-09" db="EMBL/GenBank/DDBJ databases">
        <authorList>
            <person name="Kikuchi T."/>
        </authorList>
    </citation>
    <scope>NUCLEOTIDE SEQUENCE</scope>
    <source>
        <strain evidence="10">Ka4C1</strain>
    </source>
</reference>
<dbReference type="WBParaSite" id="BXY_1431300.1">
    <property type="protein sequence ID" value="BXY_1431300.1"/>
    <property type="gene ID" value="BXY_1431300"/>
</dbReference>
<evidence type="ECO:0000256" key="2">
    <source>
        <dbReference type="ARBA" id="ARBA00009172"/>
    </source>
</evidence>
<dbReference type="InterPro" id="IPR010291">
    <property type="entry name" value="Ion_channel_UNC-93"/>
</dbReference>
<feature type="transmembrane region" description="Helical" evidence="9">
    <location>
        <begin position="291"/>
        <end position="313"/>
    </location>
</feature>
<reference evidence="13" key="1">
    <citation type="submission" date="2016-11" db="UniProtKB">
        <authorList>
            <consortium name="WormBaseParasite"/>
        </authorList>
    </citation>
    <scope>IDENTIFICATION</scope>
</reference>
<feature type="transmembrane region" description="Helical" evidence="9">
    <location>
        <begin position="157"/>
        <end position="177"/>
    </location>
</feature>
<evidence type="ECO:0000313" key="13">
    <source>
        <dbReference type="WBParaSite" id="BXY_1431300.1"/>
    </source>
</evidence>
<evidence type="ECO:0000256" key="9">
    <source>
        <dbReference type="SAM" id="Phobius"/>
    </source>
</evidence>
<dbReference type="InterPro" id="IPR051617">
    <property type="entry name" value="UNC-93-like_regulator"/>
</dbReference>
<feature type="transmembrane region" description="Helical" evidence="9">
    <location>
        <begin position="28"/>
        <end position="48"/>
    </location>
</feature>
<dbReference type="EMBL" id="CAJFCV020000006">
    <property type="protein sequence ID" value="CAG9130290.1"/>
    <property type="molecule type" value="Genomic_DNA"/>
</dbReference>
<organism evidence="11 13">
    <name type="scientific">Bursaphelenchus xylophilus</name>
    <name type="common">Pinewood nematode worm</name>
    <name type="synonym">Aphelenchoides xylophilus</name>
    <dbReference type="NCBI Taxonomy" id="6326"/>
    <lineage>
        <taxon>Eukaryota</taxon>
        <taxon>Metazoa</taxon>
        <taxon>Ecdysozoa</taxon>
        <taxon>Nematoda</taxon>
        <taxon>Chromadorea</taxon>
        <taxon>Rhabditida</taxon>
        <taxon>Tylenchina</taxon>
        <taxon>Tylenchomorpha</taxon>
        <taxon>Aphelenchoidea</taxon>
        <taxon>Aphelenchoididae</taxon>
        <taxon>Bursaphelenchus</taxon>
    </lineage>
</organism>
<feature type="transmembrane region" description="Helical" evidence="9">
    <location>
        <begin position="68"/>
        <end position="89"/>
    </location>
</feature>
<evidence type="ECO:0000256" key="4">
    <source>
        <dbReference type="ARBA" id="ARBA00022989"/>
    </source>
</evidence>
<feature type="transmembrane region" description="Helical" evidence="9">
    <location>
        <begin position="120"/>
        <end position="137"/>
    </location>
</feature>
<evidence type="ECO:0000313" key="10">
    <source>
        <dbReference type="EMBL" id="CAD5234484.1"/>
    </source>
</evidence>
<evidence type="ECO:0000256" key="6">
    <source>
        <dbReference type="ARBA" id="ARBA00023180"/>
    </source>
</evidence>
<evidence type="ECO:0000313" key="12">
    <source>
        <dbReference type="Proteomes" id="UP000659654"/>
    </source>
</evidence>
<evidence type="ECO:0000313" key="11">
    <source>
        <dbReference type="Proteomes" id="UP000095284"/>
    </source>
</evidence>
<evidence type="ECO:0000256" key="5">
    <source>
        <dbReference type="ARBA" id="ARBA00023136"/>
    </source>
</evidence>
<dbReference type="PANTHER" id="PTHR23294:SF0">
    <property type="entry name" value="UNC93-LIKE PROTEIN MFSD11"/>
    <property type="match status" value="1"/>
</dbReference>
<keyword evidence="6" id="KW-0325">Glycoprotein</keyword>
<comment type="similarity">
    <text evidence="2">Belongs to the unc-93 family.</text>
</comment>
<dbReference type="InterPro" id="IPR036259">
    <property type="entry name" value="MFS_trans_sf"/>
</dbReference>
<proteinExistence type="inferred from homology"/>
<dbReference type="Pfam" id="PF05978">
    <property type="entry name" value="UNC-93"/>
    <property type="match status" value="1"/>
</dbReference>
<keyword evidence="5 9" id="KW-0472">Membrane</keyword>
<dbReference type="OrthoDB" id="196103at2759"/>
<dbReference type="SMR" id="A0A1I7SMM7"/>
<keyword evidence="3 9" id="KW-0812">Transmembrane</keyword>
<feature type="transmembrane region" description="Helical" evidence="9">
    <location>
        <begin position="189"/>
        <end position="210"/>
    </location>
</feature>
<dbReference type="Proteomes" id="UP000659654">
    <property type="component" value="Unassembled WGS sequence"/>
</dbReference>
<dbReference type="Proteomes" id="UP000095284">
    <property type="component" value="Unplaced"/>
</dbReference>
<sequence>MLGISLAHLLPWTFRRRLLVMNSQTQNVVQLGIGFFLIFFAFNSASFVEEVVIDSFAEDGRITKHAGYNSLAIIYGSFTIFNFFAASVVHTLGVKTSMFLAGATYALFQAGFLYINDKFLYFSSALLGLGAAVIWTAQGKYLSMNSTEDTAERHAGIFWAISQACLSCGGVFMYIVFNSDSDKISDQTIMVLYGVFTSVTVLGMILIMLLRHSKGQTVHSPLMSEVPDPSPEPHLTLPQLFQSMFVLCRQKQMLMLILVFIYTGISLSFWGSIYPTCIGFTILLGENTKRLIALNAMAEGLGQASGGFIFGILGSKKFNISRTKVVCIATAINVVSFVAVYINFPNDASLGKTAAPGHISPNIYLALACGFLLGFGDATWNTQVFATLIGRYSKQSAQAFSIFKFFQSLMAAVAFFCGTTIPLDYHLILLTVTSIVACIAFSISERLSLSQEGMDNEATHVE</sequence>
<dbReference type="AlphaFoldDB" id="A0A1I7SMM7"/>
<evidence type="ECO:0000256" key="7">
    <source>
        <dbReference type="ARBA" id="ARBA00040302"/>
    </source>
</evidence>
<comment type="subcellular location">
    <subcellularLocation>
        <location evidence="1">Membrane</location>
        <topology evidence="1">Multi-pass membrane protein</topology>
    </subcellularLocation>
</comment>
<protein>
    <recommendedName>
        <fullName evidence="7">UNC93-like protein MFSD11</fullName>
    </recommendedName>
    <alternativeName>
        <fullName evidence="8">Major facilitator superfamily domain-containing protein 11</fullName>
    </alternativeName>
</protein>
<gene>
    <name evidence="10" type="ORF">BXYJ_LOCUS14575</name>
</gene>
<feature type="transmembrane region" description="Helical" evidence="9">
    <location>
        <begin position="364"/>
        <end position="390"/>
    </location>
</feature>
<dbReference type="PANTHER" id="PTHR23294">
    <property type="entry name" value="ET TRANSLATION PRODUCT-RELATED"/>
    <property type="match status" value="1"/>
</dbReference>